<keyword evidence="3" id="KW-1185">Reference proteome</keyword>
<evidence type="ECO:0000259" key="1">
    <source>
        <dbReference type="Pfam" id="PF14200"/>
    </source>
</evidence>
<dbReference type="Pfam" id="PF11175">
    <property type="entry name" value="DUF2961"/>
    <property type="match status" value="1"/>
</dbReference>
<dbReference type="InterPro" id="IPR000772">
    <property type="entry name" value="Ricin_B_lectin"/>
</dbReference>
<organism evidence="2 3">
    <name type="scientific">Murimonas intestini</name>
    <dbReference type="NCBI Taxonomy" id="1337051"/>
    <lineage>
        <taxon>Bacteria</taxon>
        <taxon>Bacillati</taxon>
        <taxon>Bacillota</taxon>
        <taxon>Clostridia</taxon>
        <taxon>Lachnospirales</taxon>
        <taxon>Lachnospiraceae</taxon>
        <taxon>Murimonas</taxon>
    </lineage>
</organism>
<dbReference type="SUPFAM" id="SSF50370">
    <property type="entry name" value="Ricin B-like lectins"/>
    <property type="match status" value="2"/>
</dbReference>
<dbReference type="RefSeq" id="WP_109627548.1">
    <property type="nucleotide sequence ID" value="NZ_JANKBI010000006.1"/>
</dbReference>
<name>A0AB73T2W7_9FIRM</name>
<evidence type="ECO:0000313" key="3">
    <source>
        <dbReference type="Proteomes" id="UP000245412"/>
    </source>
</evidence>
<evidence type="ECO:0000313" key="2">
    <source>
        <dbReference type="EMBL" id="PWJ74776.1"/>
    </source>
</evidence>
<dbReference type="Gene3D" id="2.80.10.50">
    <property type="match status" value="2"/>
</dbReference>
<comment type="caution">
    <text evidence="2">The sequence shown here is derived from an EMBL/GenBank/DDBJ whole genome shotgun (WGS) entry which is preliminary data.</text>
</comment>
<feature type="domain" description="Ricin B lectin" evidence="1">
    <location>
        <begin position="704"/>
        <end position="761"/>
    </location>
</feature>
<dbReference type="EMBL" id="QGGY01000008">
    <property type="protein sequence ID" value="PWJ74776.1"/>
    <property type="molecule type" value="Genomic_DNA"/>
</dbReference>
<feature type="domain" description="Ricin B lectin" evidence="1">
    <location>
        <begin position="802"/>
        <end position="868"/>
    </location>
</feature>
<dbReference type="InterPro" id="IPR035992">
    <property type="entry name" value="Ricin_B-like_lectins"/>
</dbReference>
<proteinExistence type="predicted"/>
<dbReference type="CDD" id="cd00161">
    <property type="entry name" value="beta-trefoil_Ricin-like"/>
    <property type="match status" value="2"/>
</dbReference>
<gene>
    <name evidence="2" type="ORF">C7383_108206</name>
</gene>
<dbReference type="Pfam" id="PF14200">
    <property type="entry name" value="RicinB_lectin_2"/>
    <property type="match status" value="2"/>
</dbReference>
<sequence length="942" mass="105183">MQQKQPAIYGTERMTRLEDLPLLIPESFCGQFCSCARDGGNNDGFRSRNFLGQDSNGDYVLCDLKGAGCLNRIWMTGSIDRQKNHLKFYFDGQPDPQIDMTFDEFFSGSSFFASPITEKGTKSAGGEISYNPFPFASSLRVTFTGISTDPDPLGNPGFFYQMDYEMFPAGTEIPSWSRDQSIDKGLEQWRACSEDPKEEETEYYSGILALPAEKSAELCCIRKAGQISSVRIRIPQAAREADPGFGREYLNGLWLKIHWDGRMEPDVYAPLGPFFGIGDKGIQNPVRGLLFGIDGEDTLYSYFPMPFQENAVITLCNRSGADIPQIFFEIQCAKLPGPMEERGYFNAVYRYTHVAKDDPFDVVLFDWRGCGKFVGMQQNITGPGVEPTFEEGDVRVTVDGSEAPAYLGTGMEDYYNGAGYFLDMREGEECRSGWGFFTNPLTGYTAREDINFNPSISAYRVMVHDSIQFRSSIMVSIEHGGGAVSEGYYGPVSADYWTLPFCYCRQETQMEQTDRLDIGDSESRQAHGCQCAGEFCQEVKVSSYEGQMCSLSREYTGRRHHGACSFKVRISPENEGVILRRLMDQSVENQCACISIDRQEMGEWYTAGGNVYSGWKMSDFPVAAWITAGKKYLDIRLEVPQGAPDWTEYRYDVFSIKPSAARSFALIPGGVYKMLDGRELLAPQYSSACAGTRIISGKGKGAFQNWRAILAGAQWVFVNSGSGKVLTVSERSGKTAALIQERWRGTPDQMWDLEVLTDGRICLCSAVGRRLVPAQFPGTGLNSAAISFCRVLEQERDDFYPGEGWYRLLSEAGELALDGGAGSSRADELVRQFYVVDTAAQRWKLEQVHPEQYRIINQYDGKVLAADRSQDPPRVKKENWDGRADQLWYLNEVCEGYFMLLLSGPDGAELALTVPGDGREPVSLQLCPICAASAQLWHLEEL</sequence>
<dbReference type="Proteomes" id="UP000245412">
    <property type="component" value="Unassembled WGS sequence"/>
</dbReference>
<dbReference type="AlphaFoldDB" id="A0AB73T2W7"/>
<dbReference type="InterPro" id="IPR021345">
    <property type="entry name" value="DUF2961"/>
</dbReference>
<reference evidence="2 3" key="1">
    <citation type="submission" date="2018-05" db="EMBL/GenBank/DDBJ databases">
        <authorList>
            <person name="Goeker M."/>
            <person name="Huntemann M."/>
            <person name="Clum A."/>
            <person name="Pillay M."/>
            <person name="Palaniappan K."/>
            <person name="Varghese N."/>
            <person name="Mikhailova N."/>
            <person name="Stamatis D."/>
            <person name="Reddy T."/>
            <person name="Daum C."/>
            <person name="Shapiro N."/>
            <person name="Ivanova N."/>
            <person name="Kyrpides N."/>
            <person name="Woyke T."/>
        </authorList>
    </citation>
    <scope>NUCLEOTIDE SEQUENCE [LARGE SCALE GENOMIC DNA]</scope>
    <source>
        <strain evidence="2 3">DSM 26524</strain>
    </source>
</reference>
<dbReference type="Gene3D" id="2.60.120.1390">
    <property type="match status" value="2"/>
</dbReference>
<protein>
    <submittedName>
        <fullName evidence="2">Ricin-type beta-trefoil lectin protein</fullName>
    </submittedName>
</protein>
<accession>A0AB73T2W7</accession>